<dbReference type="AlphaFoldDB" id="A0A381P8X3"/>
<dbReference type="EMBL" id="UINC01000889">
    <property type="protein sequence ID" value="SUZ62817.1"/>
    <property type="molecule type" value="Genomic_DNA"/>
</dbReference>
<protein>
    <submittedName>
        <fullName evidence="1">Uncharacterized protein</fullName>
    </submittedName>
</protein>
<proteinExistence type="predicted"/>
<evidence type="ECO:0000313" key="1">
    <source>
        <dbReference type="EMBL" id="SUZ62817.1"/>
    </source>
</evidence>
<accession>A0A381P8X3</accession>
<gene>
    <name evidence="1" type="ORF">METZ01_LOCUS15671</name>
</gene>
<name>A0A381P8X3_9ZZZZ</name>
<reference evidence="1" key="1">
    <citation type="submission" date="2018-05" db="EMBL/GenBank/DDBJ databases">
        <authorList>
            <person name="Lanie J.A."/>
            <person name="Ng W.-L."/>
            <person name="Kazmierczak K.M."/>
            <person name="Andrzejewski T.M."/>
            <person name="Davidsen T.M."/>
            <person name="Wayne K.J."/>
            <person name="Tettelin H."/>
            <person name="Glass J.I."/>
            <person name="Rusch D."/>
            <person name="Podicherti R."/>
            <person name="Tsui H.-C.T."/>
            <person name="Winkler M.E."/>
        </authorList>
    </citation>
    <scope>NUCLEOTIDE SEQUENCE</scope>
</reference>
<organism evidence="1">
    <name type="scientific">marine metagenome</name>
    <dbReference type="NCBI Taxonomy" id="408172"/>
    <lineage>
        <taxon>unclassified sequences</taxon>
        <taxon>metagenomes</taxon>
        <taxon>ecological metagenomes</taxon>
    </lineage>
</organism>
<sequence>MVLPELQLSIELVPGLSLMTVEQLKLSLG</sequence>